<evidence type="ECO:0000313" key="4">
    <source>
        <dbReference type="Proteomes" id="UP000325315"/>
    </source>
</evidence>
<dbReference type="GO" id="GO:0016114">
    <property type="term" value="P:terpenoid biosynthetic process"/>
    <property type="evidence" value="ECO:0007669"/>
    <property type="project" value="InterPro"/>
</dbReference>
<dbReference type="InterPro" id="IPR050148">
    <property type="entry name" value="Terpene_synthase-like"/>
</dbReference>
<dbReference type="OrthoDB" id="1435774at2759"/>
<dbReference type="AlphaFoldDB" id="A0A5B6VU49"/>
<dbReference type="SUPFAM" id="SSF48576">
    <property type="entry name" value="Terpenoid synthases"/>
    <property type="match status" value="1"/>
</dbReference>
<dbReference type="PANTHER" id="PTHR31225:SF240">
    <property type="entry name" value="(+)-DELTA-CADINENE SYNTHASE"/>
    <property type="match status" value="1"/>
</dbReference>
<evidence type="ECO:0000256" key="1">
    <source>
        <dbReference type="ARBA" id="ARBA00022723"/>
    </source>
</evidence>
<organism evidence="3 4">
    <name type="scientific">Gossypium australe</name>
    <dbReference type="NCBI Taxonomy" id="47621"/>
    <lineage>
        <taxon>Eukaryota</taxon>
        <taxon>Viridiplantae</taxon>
        <taxon>Streptophyta</taxon>
        <taxon>Embryophyta</taxon>
        <taxon>Tracheophyta</taxon>
        <taxon>Spermatophyta</taxon>
        <taxon>Magnoliopsida</taxon>
        <taxon>eudicotyledons</taxon>
        <taxon>Gunneridae</taxon>
        <taxon>Pentapetalae</taxon>
        <taxon>rosids</taxon>
        <taxon>malvids</taxon>
        <taxon>Malvales</taxon>
        <taxon>Malvaceae</taxon>
        <taxon>Malvoideae</taxon>
        <taxon>Gossypium</taxon>
    </lineage>
</organism>
<comment type="caution">
    <text evidence="3">The sequence shown here is derived from an EMBL/GenBank/DDBJ whole genome shotgun (WGS) entry which is preliminary data.</text>
</comment>
<dbReference type="Proteomes" id="UP000325315">
    <property type="component" value="Unassembled WGS sequence"/>
</dbReference>
<protein>
    <submittedName>
        <fullName evidence="3">(+)-delta-cadinene synthase isozyme XC14-like</fullName>
    </submittedName>
</protein>
<dbReference type="EMBL" id="SMMG02000005">
    <property type="protein sequence ID" value="KAA3472494.1"/>
    <property type="molecule type" value="Genomic_DNA"/>
</dbReference>
<name>A0A5B6VU49_9ROSI</name>
<proteinExistence type="predicted"/>
<accession>A0A5B6VU49</accession>
<gene>
    <name evidence="3" type="ORF">EPI10_022971</name>
</gene>
<dbReference type="InterPro" id="IPR008949">
    <property type="entry name" value="Isoprenoid_synthase_dom_sf"/>
</dbReference>
<evidence type="ECO:0000313" key="3">
    <source>
        <dbReference type="EMBL" id="KAA3472494.1"/>
    </source>
</evidence>
<dbReference type="GO" id="GO:0010333">
    <property type="term" value="F:terpene synthase activity"/>
    <property type="evidence" value="ECO:0007669"/>
    <property type="project" value="InterPro"/>
</dbReference>
<dbReference type="Pfam" id="PF03936">
    <property type="entry name" value="Terpene_synth_C"/>
    <property type="match status" value="1"/>
</dbReference>
<keyword evidence="1" id="KW-0479">Metal-binding</keyword>
<dbReference type="PANTHER" id="PTHR31225">
    <property type="entry name" value="OS04G0344100 PROTEIN-RELATED"/>
    <property type="match status" value="1"/>
</dbReference>
<reference evidence="4" key="1">
    <citation type="journal article" date="2019" name="Plant Biotechnol. J.">
        <title>Genome sequencing of the Australian wild diploid species Gossypium australe highlights disease resistance and delayed gland morphogenesis.</title>
        <authorList>
            <person name="Cai Y."/>
            <person name="Cai X."/>
            <person name="Wang Q."/>
            <person name="Wang P."/>
            <person name="Zhang Y."/>
            <person name="Cai C."/>
            <person name="Xu Y."/>
            <person name="Wang K."/>
            <person name="Zhou Z."/>
            <person name="Wang C."/>
            <person name="Geng S."/>
            <person name="Li B."/>
            <person name="Dong Q."/>
            <person name="Hou Y."/>
            <person name="Wang H."/>
            <person name="Ai P."/>
            <person name="Liu Z."/>
            <person name="Yi F."/>
            <person name="Sun M."/>
            <person name="An G."/>
            <person name="Cheng J."/>
            <person name="Zhang Y."/>
            <person name="Shi Q."/>
            <person name="Xie Y."/>
            <person name="Shi X."/>
            <person name="Chang Y."/>
            <person name="Huang F."/>
            <person name="Chen Y."/>
            <person name="Hong S."/>
            <person name="Mi L."/>
            <person name="Sun Q."/>
            <person name="Zhang L."/>
            <person name="Zhou B."/>
            <person name="Peng R."/>
            <person name="Zhang X."/>
            <person name="Liu F."/>
        </authorList>
    </citation>
    <scope>NUCLEOTIDE SEQUENCE [LARGE SCALE GENOMIC DNA]</scope>
    <source>
        <strain evidence="4">cv. PA1801</strain>
    </source>
</reference>
<dbReference type="InterPro" id="IPR005630">
    <property type="entry name" value="Terpene_synthase_metal-bd"/>
</dbReference>
<dbReference type="Gene3D" id="1.10.600.10">
    <property type="entry name" value="Farnesyl Diphosphate Synthase"/>
    <property type="match status" value="1"/>
</dbReference>
<sequence length="62" mass="7520">MVIASIMDDIYDAYGTFEELQLLTNAIKRWHAEYIEQIPEYMKLFYKLFLDFYGEKEKAMIK</sequence>
<keyword evidence="4" id="KW-1185">Reference proteome</keyword>
<evidence type="ECO:0000259" key="2">
    <source>
        <dbReference type="Pfam" id="PF03936"/>
    </source>
</evidence>
<feature type="domain" description="Terpene synthase metal-binding" evidence="2">
    <location>
        <begin position="2"/>
        <end position="61"/>
    </location>
</feature>
<dbReference type="GO" id="GO:0000287">
    <property type="term" value="F:magnesium ion binding"/>
    <property type="evidence" value="ECO:0007669"/>
    <property type="project" value="InterPro"/>
</dbReference>